<evidence type="ECO:0000256" key="4">
    <source>
        <dbReference type="ARBA" id="ARBA00022989"/>
    </source>
</evidence>
<comment type="subcellular location">
    <subcellularLocation>
        <location evidence="1 6">Cell membrane</location>
        <topology evidence="1 6">Multi-pass membrane protein</topology>
    </subcellularLocation>
</comment>
<feature type="transmembrane region" description="Helical" evidence="6">
    <location>
        <begin position="170"/>
        <end position="193"/>
    </location>
</feature>
<comment type="similarity">
    <text evidence="6">Belongs to the insect chemoreceptor superfamily. Gustatory receptor (GR) family.</text>
</comment>
<evidence type="ECO:0000256" key="2">
    <source>
        <dbReference type="ARBA" id="ARBA00022475"/>
    </source>
</evidence>
<keyword evidence="4 6" id="KW-1133">Transmembrane helix</keyword>
<comment type="caution">
    <text evidence="6">Lacks conserved residue(s) required for the propagation of feature annotation.</text>
</comment>
<gene>
    <name evidence="7" type="ORF">G9C98_001179</name>
</gene>
<dbReference type="Proteomes" id="UP000729913">
    <property type="component" value="Unassembled WGS sequence"/>
</dbReference>
<keyword evidence="5 6" id="KW-0472">Membrane</keyword>
<sequence length="306" mass="35541">MRRLKKTQYCGSNSPLYTSICPIVYAARMFGLAPYEFKDNKLVPSDTYVTFTFFWFIVYTYFIWGYLEGFTSSEQNKKATLTYTESAKTVSNYIVAITDLIVCMVTRKQIAWIWNKIQDYDQAMRDLGYARTEKKARMLTWIIIGFNIVLWALINNLGMTAFNESFLYNASYLIVYVGAATAVTKFSGLVLILGQRFKQLNEIAKSNIYKTRWIHADPMIDDKLVDCFHSELTTIGKKLNYAYRWSLILWLGNLSFHSVCCSYFVMDWVLQGNIYPDLINCLLAWFASTVTQLFLIDYSCHYTSSE</sequence>
<reference evidence="7" key="2">
    <citation type="submission" date="2021-04" db="EMBL/GenBank/DDBJ databases">
        <title>Genome-wide patterns of bracovirus chromosomal integration into multiple host tissues during parasitism.</title>
        <authorList>
            <person name="Chebbi M.A.C."/>
        </authorList>
    </citation>
    <scope>NUCLEOTIDE SEQUENCE</scope>
    <source>
        <tissue evidence="7">Whole body</tissue>
    </source>
</reference>
<feature type="non-terminal residue" evidence="7">
    <location>
        <position position="306"/>
    </location>
</feature>
<evidence type="ECO:0000256" key="3">
    <source>
        <dbReference type="ARBA" id="ARBA00022692"/>
    </source>
</evidence>
<evidence type="ECO:0000256" key="1">
    <source>
        <dbReference type="ARBA" id="ARBA00004651"/>
    </source>
</evidence>
<dbReference type="Pfam" id="PF08395">
    <property type="entry name" value="7tm_7"/>
    <property type="match status" value="1"/>
</dbReference>
<dbReference type="AlphaFoldDB" id="A0A8J5QSR4"/>
<evidence type="ECO:0000256" key="6">
    <source>
        <dbReference type="RuleBase" id="RU363108"/>
    </source>
</evidence>
<organism evidence="7 8">
    <name type="scientific">Cotesia typhae</name>
    <dbReference type="NCBI Taxonomy" id="2053667"/>
    <lineage>
        <taxon>Eukaryota</taxon>
        <taxon>Metazoa</taxon>
        <taxon>Ecdysozoa</taxon>
        <taxon>Arthropoda</taxon>
        <taxon>Hexapoda</taxon>
        <taxon>Insecta</taxon>
        <taxon>Pterygota</taxon>
        <taxon>Neoptera</taxon>
        <taxon>Endopterygota</taxon>
        <taxon>Hymenoptera</taxon>
        <taxon>Apocrita</taxon>
        <taxon>Ichneumonoidea</taxon>
        <taxon>Braconidae</taxon>
        <taxon>Microgastrinae</taxon>
        <taxon>Cotesia</taxon>
    </lineage>
</organism>
<dbReference type="GO" id="GO:0007165">
    <property type="term" value="P:signal transduction"/>
    <property type="evidence" value="ECO:0007669"/>
    <property type="project" value="UniProtKB-KW"/>
</dbReference>
<comment type="caution">
    <text evidence="7">The sequence shown here is derived from an EMBL/GenBank/DDBJ whole genome shotgun (WGS) entry which is preliminary data.</text>
</comment>
<accession>A0A8J5QSR4</accession>
<dbReference type="InterPro" id="IPR013604">
    <property type="entry name" value="7TM_chemorcpt"/>
</dbReference>
<evidence type="ECO:0000313" key="8">
    <source>
        <dbReference type="Proteomes" id="UP000729913"/>
    </source>
</evidence>
<dbReference type="OrthoDB" id="6366728at2759"/>
<feature type="transmembrane region" description="Helical" evidence="6">
    <location>
        <begin position="278"/>
        <end position="296"/>
    </location>
</feature>
<feature type="transmembrane region" description="Helical" evidence="6">
    <location>
        <begin position="16"/>
        <end position="35"/>
    </location>
</feature>
<protein>
    <recommendedName>
        <fullName evidence="6">Gustatory receptor</fullName>
    </recommendedName>
</protein>
<keyword evidence="6" id="KW-0807">Transducer</keyword>
<feature type="transmembrane region" description="Helical" evidence="6">
    <location>
        <begin position="138"/>
        <end position="158"/>
    </location>
</feature>
<feature type="transmembrane region" description="Helical" evidence="6">
    <location>
        <begin position="47"/>
        <end position="67"/>
    </location>
</feature>
<reference evidence="7" key="1">
    <citation type="submission" date="2020-03" db="EMBL/GenBank/DDBJ databases">
        <authorList>
            <person name="Chebbi M.A."/>
            <person name="Drezen J.M."/>
        </authorList>
    </citation>
    <scope>NUCLEOTIDE SEQUENCE</scope>
    <source>
        <tissue evidence="7">Whole body</tissue>
    </source>
</reference>
<feature type="transmembrane region" description="Helical" evidence="6">
    <location>
        <begin position="247"/>
        <end position="266"/>
    </location>
</feature>
<name>A0A8J5QSR4_9HYME</name>
<keyword evidence="3 6" id="KW-0812">Transmembrane</keyword>
<dbReference type="EMBL" id="JAAOIC020000024">
    <property type="protein sequence ID" value="KAG8040063.1"/>
    <property type="molecule type" value="Genomic_DNA"/>
</dbReference>
<evidence type="ECO:0000313" key="7">
    <source>
        <dbReference type="EMBL" id="KAG8040063.1"/>
    </source>
</evidence>
<keyword evidence="8" id="KW-1185">Reference proteome</keyword>
<dbReference type="GO" id="GO:0005886">
    <property type="term" value="C:plasma membrane"/>
    <property type="evidence" value="ECO:0007669"/>
    <property type="project" value="UniProtKB-SubCell"/>
</dbReference>
<dbReference type="GO" id="GO:0050909">
    <property type="term" value="P:sensory perception of taste"/>
    <property type="evidence" value="ECO:0007669"/>
    <property type="project" value="InterPro"/>
</dbReference>
<proteinExistence type="inferred from homology"/>
<comment type="function">
    <text evidence="6">Gustatory receptor which mediates acceptance or avoidance behavior, depending on its substrates.</text>
</comment>
<evidence type="ECO:0000256" key="5">
    <source>
        <dbReference type="ARBA" id="ARBA00023136"/>
    </source>
</evidence>
<keyword evidence="2 6" id="KW-1003">Cell membrane</keyword>
<keyword evidence="6" id="KW-0675">Receptor</keyword>